<keyword evidence="2" id="KW-1185">Reference proteome</keyword>
<evidence type="ECO:0000313" key="1">
    <source>
        <dbReference type="EMBL" id="QBA63670.1"/>
    </source>
</evidence>
<dbReference type="RefSeq" id="WP_129602882.1">
    <property type="nucleotide sequence ID" value="NZ_CP035544.1"/>
</dbReference>
<name>A0A411E892_9FLAO</name>
<dbReference type="AlphaFoldDB" id="A0A411E892"/>
<dbReference type="KEGG" id="mur:EQY75_03375"/>
<evidence type="ECO:0000313" key="2">
    <source>
        <dbReference type="Proteomes" id="UP000290889"/>
    </source>
</evidence>
<dbReference type="Proteomes" id="UP000290889">
    <property type="component" value="Chromosome"/>
</dbReference>
<gene>
    <name evidence="1" type="ORF">EQY75_03375</name>
</gene>
<sequence length="510" mass="58375">MKKIIQSFLNILIIICWVKSFSQIETIENVPIDNVYMPSKKYGDIVQYAQDIIKKTDLVWTPLSKDLITLTYSDFIVNYATEGGGYILLESPSLAIDFIQGGFWNVKKSLAKDFLLEIAKKSINHPEEIAKNVAKATIDEGLSDYYDAFNIVSKYSRSKKLSRQEALHFIEKKWGFMKLSAARKLISDIISNNYEDPNKKLTRSALNDVYKKMEEALNINSGSSSEISNVDAAFFVWDLSNLMMEAKVGIMNYKPYVDFRNRMIEINNLMMEEIKSWKPWIEITIPNSQTRWIKGESISLEWTTFNIPEDIPIEFILAKGGESIQKIGPFSNKGFVNDFRTQIDLEEGDDYRIYGYELFPLDGENYASYETPYFKVISESNKDPLGTEKENKRQRFAGRNISYIKEIEVNSSEITISLWDHGRQDGDIVSIYLNGEVITSNHSLTNSKANFRVQLNPERANDLMLYAHNLGSIPPNTVSISINDQYQSEDIVLNSDLMNSEAVILKVAKH</sequence>
<dbReference type="EMBL" id="CP035544">
    <property type="protein sequence ID" value="QBA63670.1"/>
    <property type="molecule type" value="Genomic_DNA"/>
</dbReference>
<reference evidence="1 2" key="1">
    <citation type="submission" date="2019-01" db="EMBL/GenBank/DDBJ databases">
        <title>Muriicola soli sp. nov., isolated from soil.</title>
        <authorList>
            <person name="Kang H.J."/>
            <person name="Kim S.B."/>
        </authorList>
    </citation>
    <scope>NUCLEOTIDE SEQUENCE [LARGE SCALE GENOMIC DNA]</scope>
    <source>
        <strain evidence="1 2">MMS17-SY002</strain>
    </source>
</reference>
<proteinExistence type="predicted"/>
<accession>A0A411E892</accession>
<protein>
    <submittedName>
        <fullName evidence="1">Uncharacterized protein</fullName>
    </submittedName>
</protein>
<organism evidence="1 2">
    <name type="scientific">Muriicola soli</name>
    <dbReference type="NCBI Taxonomy" id="2507538"/>
    <lineage>
        <taxon>Bacteria</taxon>
        <taxon>Pseudomonadati</taxon>
        <taxon>Bacteroidota</taxon>
        <taxon>Flavobacteriia</taxon>
        <taxon>Flavobacteriales</taxon>
        <taxon>Flavobacteriaceae</taxon>
        <taxon>Muriicola</taxon>
    </lineage>
</organism>
<dbReference type="OrthoDB" id="639821at2"/>